<dbReference type="HOGENOM" id="CLU_169467_0_0_5"/>
<reference evidence="1 2" key="1">
    <citation type="journal article" date="2005" name="DNA Res.">
        <title>Complete genome sequence of the facultative anaerobic magnetotactic bacterium Magnetospirillum sp. strain AMB-1.</title>
        <authorList>
            <person name="Matsunaga T."/>
            <person name="Okamura Y."/>
            <person name="Fukuda Y."/>
            <person name="Wahyudi A.T."/>
            <person name="Murase Y."/>
            <person name="Takeyama H."/>
        </authorList>
    </citation>
    <scope>NUCLEOTIDE SEQUENCE [LARGE SCALE GENOMIC DNA]</scope>
    <source>
        <strain evidence="2">ATCC 700264 / AMB-1</strain>
    </source>
</reference>
<keyword evidence="2" id="KW-1185">Reference proteome</keyword>
<dbReference type="OrthoDB" id="7360422at2"/>
<dbReference type="KEGG" id="mag:amb0268"/>
<proteinExistence type="predicted"/>
<sequence>MTPPPPTDLAGERLVRKTPDCILPLDQGDQDYIRAGLEAVQEAFGIAALPDVPLGLMPGRTLMRLLVDLRARLRPRSPEQTSAWGRLAGAILILDMAGEFASQHSQAEERRRAMEHDDLED</sequence>
<gene>
    <name evidence="1" type="ordered locus">amb0268</name>
</gene>
<organism evidence="1 2">
    <name type="scientific">Paramagnetospirillum magneticum (strain ATCC 700264 / AMB-1)</name>
    <name type="common">Magnetospirillum magneticum</name>
    <dbReference type="NCBI Taxonomy" id="342108"/>
    <lineage>
        <taxon>Bacteria</taxon>
        <taxon>Pseudomonadati</taxon>
        <taxon>Pseudomonadota</taxon>
        <taxon>Alphaproteobacteria</taxon>
        <taxon>Rhodospirillales</taxon>
        <taxon>Magnetospirillaceae</taxon>
        <taxon>Paramagnetospirillum</taxon>
    </lineage>
</organism>
<evidence type="ECO:0000313" key="2">
    <source>
        <dbReference type="Proteomes" id="UP000007058"/>
    </source>
</evidence>
<evidence type="ECO:0000313" key="1">
    <source>
        <dbReference type="EMBL" id="BAE49072.1"/>
    </source>
</evidence>
<dbReference type="Proteomes" id="UP000007058">
    <property type="component" value="Chromosome"/>
</dbReference>
<name>Q2WAQ3_PARM1</name>
<dbReference type="RefSeq" id="WP_011382715.1">
    <property type="nucleotide sequence ID" value="NC_007626.1"/>
</dbReference>
<accession>Q2WAQ3</accession>
<protein>
    <submittedName>
        <fullName evidence="1">Uncharacterized protein</fullName>
    </submittedName>
</protein>
<dbReference type="EMBL" id="AP007255">
    <property type="protein sequence ID" value="BAE49072.1"/>
    <property type="molecule type" value="Genomic_DNA"/>
</dbReference>
<dbReference type="AlphaFoldDB" id="Q2WAQ3"/>